<keyword evidence="2" id="KW-0378">Hydrolase</keyword>
<dbReference type="AlphaFoldDB" id="A0A3M9N523"/>
<dbReference type="InterPro" id="IPR001466">
    <property type="entry name" value="Beta-lactam-related"/>
</dbReference>
<dbReference type="Gene3D" id="3.40.710.10">
    <property type="entry name" value="DD-peptidase/beta-lactamase superfamily"/>
    <property type="match status" value="1"/>
</dbReference>
<dbReference type="Pfam" id="PF00144">
    <property type="entry name" value="Beta-lactamase"/>
    <property type="match status" value="1"/>
</dbReference>
<dbReference type="InterPro" id="IPR050491">
    <property type="entry name" value="AmpC-like"/>
</dbReference>
<organism evidence="2 3">
    <name type="scientific">Rufibacter immobilis</name>
    <dbReference type="NCBI Taxonomy" id="1348778"/>
    <lineage>
        <taxon>Bacteria</taxon>
        <taxon>Pseudomonadati</taxon>
        <taxon>Bacteroidota</taxon>
        <taxon>Cytophagia</taxon>
        <taxon>Cytophagales</taxon>
        <taxon>Hymenobacteraceae</taxon>
        <taxon>Rufibacter</taxon>
    </lineage>
</organism>
<feature type="domain" description="Beta-lactamase-related" evidence="1">
    <location>
        <begin position="64"/>
        <end position="360"/>
    </location>
</feature>
<comment type="caution">
    <text evidence="2">The sequence shown here is derived from an EMBL/GenBank/DDBJ whole genome shotgun (WGS) entry which is preliminary data.</text>
</comment>
<gene>
    <name evidence="2" type="ORF">EFA69_02970</name>
</gene>
<reference evidence="2 3" key="1">
    <citation type="submission" date="2018-11" db="EMBL/GenBank/DDBJ databases">
        <title>Rufibacter latericius sp. nov., isolated from water in Baiyang Lake.</title>
        <authorList>
            <person name="Yang Y."/>
        </authorList>
    </citation>
    <scope>NUCLEOTIDE SEQUENCE [LARGE SCALE GENOMIC DNA]</scope>
    <source>
        <strain evidence="2 3">MCC P1</strain>
    </source>
</reference>
<dbReference type="InterPro" id="IPR012338">
    <property type="entry name" value="Beta-lactam/transpept-like"/>
</dbReference>
<dbReference type="PANTHER" id="PTHR46825:SF7">
    <property type="entry name" value="D-ALANYL-D-ALANINE CARBOXYPEPTIDASE"/>
    <property type="match status" value="1"/>
</dbReference>
<dbReference type="EMBL" id="RJJE01000002">
    <property type="protein sequence ID" value="RNI32303.1"/>
    <property type="molecule type" value="Genomic_DNA"/>
</dbReference>
<proteinExistence type="predicted"/>
<protein>
    <submittedName>
        <fullName evidence="2">Class A beta-lactamase-related serine hydrolase</fullName>
    </submittedName>
</protein>
<dbReference type="GO" id="GO:0016787">
    <property type="term" value="F:hydrolase activity"/>
    <property type="evidence" value="ECO:0007669"/>
    <property type="project" value="UniProtKB-KW"/>
</dbReference>
<accession>A0A3M9N523</accession>
<dbReference type="Proteomes" id="UP000271010">
    <property type="component" value="Unassembled WGS sequence"/>
</dbReference>
<keyword evidence="3" id="KW-1185">Reference proteome</keyword>
<evidence type="ECO:0000313" key="2">
    <source>
        <dbReference type="EMBL" id="RNI32303.1"/>
    </source>
</evidence>
<name>A0A3M9N523_9BACT</name>
<dbReference type="SUPFAM" id="SSF56601">
    <property type="entry name" value="beta-lactamase/transpeptidase-like"/>
    <property type="match status" value="1"/>
</dbReference>
<evidence type="ECO:0000259" key="1">
    <source>
        <dbReference type="Pfam" id="PF00144"/>
    </source>
</evidence>
<dbReference type="PANTHER" id="PTHR46825">
    <property type="entry name" value="D-ALANYL-D-ALANINE-CARBOXYPEPTIDASE/ENDOPEPTIDASE AMPH"/>
    <property type="match status" value="1"/>
</dbReference>
<sequence length="472" mass="52098">MAPSSKTCTNSPPILQSYLKSPIMKTYSIMFGLLLALPLVSQAQQSFNKLKMDSLFTVLEEKNKVMGAVALYQGDQLVYNRAIGYQSIKDGQKTKATTSTKFRVGSISKTFTAVMVMQLVEQKKLTLETPLAKFFPQFENASSITVEHLLTQRSGLKSFTTDPAYSLYLNQPKTQAQMLEIMLAQKSSFAPGTKYEYSNTNYVLLGYIVEKVTKQSYAEVLKKNIVDKLGLRNTYYGGKINSAQQEASSFRFINDQWTEVPETDMSIPHGAGAVVSTTQDLARFIQALFQHKLVSEASLAKMTSMKDNYGMALTPLPLGPYTGYGHGGVIDGFSAMMSYYPTQKVTMVSTFNGVNTNANDVLVGILSIAFNFPYKVPTYAAPKNLKLDLAKYEGTFSSQQFPLKIVVRKEGEKLVAQATGQGTIDLEARSESEFVFEPAGIVMEFNKSAAGAAYDQFTLKQGGGKFTFTKEQ</sequence>
<evidence type="ECO:0000313" key="3">
    <source>
        <dbReference type="Proteomes" id="UP000271010"/>
    </source>
</evidence>